<reference evidence="2" key="1">
    <citation type="journal article" date="2007" name="Nature">
        <title>The grapevine genome sequence suggests ancestral hexaploidization in major angiosperm phyla.</title>
        <authorList>
            <consortium name="The French-Italian Public Consortium for Grapevine Genome Characterization."/>
            <person name="Jaillon O."/>
            <person name="Aury J.-M."/>
            <person name="Noel B."/>
            <person name="Policriti A."/>
            <person name="Clepet C."/>
            <person name="Casagrande A."/>
            <person name="Choisne N."/>
            <person name="Aubourg S."/>
            <person name="Vitulo N."/>
            <person name="Jubin C."/>
            <person name="Vezzi A."/>
            <person name="Legeai F."/>
            <person name="Hugueney P."/>
            <person name="Dasilva C."/>
            <person name="Horner D."/>
            <person name="Mica E."/>
            <person name="Jublot D."/>
            <person name="Poulain J."/>
            <person name="Bruyere C."/>
            <person name="Billault A."/>
            <person name="Segurens B."/>
            <person name="Gouyvenoux M."/>
            <person name="Ugarte E."/>
            <person name="Cattonaro F."/>
            <person name="Anthouard V."/>
            <person name="Vico V."/>
            <person name="Del Fabbro C."/>
            <person name="Alaux M."/>
            <person name="Di Gaspero G."/>
            <person name="Dumas V."/>
            <person name="Felice N."/>
            <person name="Paillard S."/>
            <person name="Juman I."/>
            <person name="Moroldo M."/>
            <person name="Scalabrin S."/>
            <person name="Canaguier A."/>
            <person name="Le Clainche I."/>
            <person name="Malacrida G."/>
            <person name="Durand E."/>
            <person name="Pesole G."/>
            <person name="Laucou V."/>
            <person name="Chatelet P."/>
            <person name="Merdinoglu D."/>
            <person name="Delledonne M."/>
            <person name="Pezzotti M."/>
            <person name="Lecharny A."/>
            <person name="Scarpelli C."/>
            <person name="Artiguenave F."/>
            <person name="Pe M.E."/>
            <person name="Valle G."/>
            <person name="Morgante M."/>
            <person name="Caboche M."/>
            <person name="Adam-Blondon A.-F."/>
            <person name="Weissenbach J."/>
            <person name="Quetier F."/>
            <person name="Wincker P."/>
        </authorList>
    </citation>
    <scope>NUCLEOTIDE SEQUENCE [LARGE SCALE GENOMIC DNA]</scope>
    <source>
        <strain evidence="2">cv. Pinot noir / PN40024</strain>
    </source>
</reference>
<dbReference type="AlphaFoldDB" id="F6HR08"/>
<protein>
    <submittedName>
        <fullName evidence="1">Uncharacterized protein</fullName>
    </submittedName>
</protein>
<gene>
    <name evidence="1" type="ordered locus">VIT_08s0040g02150</name>
</gene>
<evidence type="ECO:0000313" key="1">
    <source>
        <dbReference type="EMBL" id="CCB57057.1"/>
    </source>
</evidence>
<name>F6HR08_VITVI</name>
<dbReference type="EMBL" id="FN596008">
    <property type="protein sequence ID" value="CCB57057.1"/>
    <property type="molecule type" value="Genomic_DNA"/>
</dbReference>
<organism evidence="1 2">
    <name type="scientific">Vitis vinifera</name>
    <name type="common">Grape</name>
    <dbReference type="NCBI Taxonomy" id="29760"/>
    <lineage>
        <taxon>Eukaryota</taxon>
        <taxon>Viridiplantae</taxon>
        <taxon>Streptophyta</taxon>
        <taxon>Embryophyta</taxon>
        <taxon>Tracheophyta</taxon>
        <taxon>Spermatophyta</taxon>
        <taxon>Magnoliopsida</taxon>
        <taxon>eudicotyledons</taxon>
        <taxon>Gunneridae</taxon>
        <taxon>Pentapetalae</taxon>
        <taxon>rosids</taxon>
        <taxon>Vitales</taxon>
        <taxon>Vitaceae</taxon>
        <taxon>Viteae</taxon>
        <taxon>Vitis</taxon>
    </lineage>
</organism>
<accession>F6HR08</accession>
<dbReference type="Proteomes" id="UP000009183">
    <property type="component" value="Chromosome 8"/>
</dbReference>
<dbReference type="PaxDb" id="29760-VIT_08s0040g02150.t01"/>
<keyword evidence="2" id="KW-1185">Reference proteome</keyword>
<dbReference type="HOGENOM" id="CLU_3161057_0_0_1"/>
<evidence type="ECO:0000313" key="2">
    <source>
        <dbReference type="Proteomes" id="UP000009183"/>
    </source>
</evidence>
<dbReference type="InParanoid" id="F6HR08"/>
<sequence>MKEEPISSLFDVASFFSHMGYSNGRLHLEEFRGSKCLIGHKDTSCGAP</sequence>
<proteinExistence type="predicted"/>